<name>B2ICG3_BEII9</name>
<feature type="transmembrane region" description="Helical" evidence="11">
    <location>
        <begin position="52"/>
        <end position="72"/>
    </location>
</feature>
<evidence type="ECO:0000256" key="2">
    <source>
        <dbReference type="ARBA" id="ARBA00008208"/>
    </source>
</evidence>
<feature type="transmembrane region" description="Helical" evidence="11">
    <location>
        <begin position="84"/>
        <end position="102"/>
    </location>
</feature>
<reference evidence="13" key="1">
    <citation type="submission" date="2008-03" db="EMBL/GenBank/DDBJ databases">
        <title>Complete sequence of chromosome of Beijerinckia indica subsp. indica ATCC 9039.</title>
        <authorList>
            <consortium name="US DOE Joint Genome Institute"/>
            <person name="Copeland A."/>
            <person name="Lucas S."/>
            <person name="Lapidus A."/>
            <person name="Glavina del Rio T."/>
            <person name="Dalin E."/>
            <person name="Tice H."/>
            <person name="Bruce D."/>
            <person name="Goodwin L."/>
            <person name="Pitluck S."/>
            <person name="LaButti K."/>
            <person name="Schmutz J."/>
            <person name="Larimer F."/>
            <person name="Land M."/>
            <person name="Hauser L."/>
            <person name="Kyrpides N."/>
            <person name="Mikhailova N."/>
            <person name="Dunfield P.F."/>
            <person name="Dedysh S.N."/>
            <person name="Liesack W."/>
            <person name="Saw J.H."/>
            <person name="Alam M."/>
            <person name="Chen Y."/>
            <person name="Murrell J.C."/>
            <person name="Richardson P."/>
        </authorList>
    </citation>
    <scope>NUCLEOTIDE SEQUENCE [LARGE SCALE GENOMIC DNA]</scope>
    <source>
        <strain evidence="13">ATCC 9039 / DSM 1715 / NCIMB 8712</strain>
    </source>
</reference>
<proteinExistence type="inferred from homology"/>
<dbReference type="PROSITE" id="PS51257">
    <property type="entry name" value="PROKAR_LIPOPROTEIN"/>
    <property type="match status" value="1"/>
</dbReference>
<dbReference type="GO" id="GO:0016020">
    <property type="term" value="C:membrane"/>
    <property type="evidence" value="ECO:0007669"/>
    <property type="project" value="UniProtKB-SubCell"/>
</dbReference>
<keyword evidence="4" id="KW-1003">Cell membrane</keyword>
<evidence type="ECO:0000256" key="5">
    <source>
        <dbReference type="ARBA" id="ARBA00022692"/>
    </source>
</evidence>
<comment type="similarity">
    <text evidence="2">Belongs to the YtcA family.</text>
</comment>
<dbReference type="InterPro" id="IPR031381">
    <property type="entry name" value="YtcA"/>
</dbReference>
<keyword evidence="9" id="KW-0564">Palmitate</keyword>
<keyword evidence="6" id="KW-0732">Signal</keyword>
<evidence type="ECO:0000313" key="13">
    <source>
        <dbReference type="Proteomes" id="UP000001695"/>
    </source>
</evidence>
<dbReference type="KEGG" id="bid:Bind_0196"/>
<dbReference type="EMBL" id="CP001016">
    <property type="protein sequence ID" value="ACB93852.1"/>
    <property type="molecule type" value="Genomic_DNA"/>
</dbReference>
<accession>B2ICG3</accession>
<dbReference type="HOGENOM" id="CLU_157779_0_0_5"/>
<feature type="transmembrane region" description="Helical" evidence="11">
    <location>
        <begin position="25"/>
        <end position="46"/>
    </location>
</feature>
<evidence type="ECO:0000256" key="1">
    <source>
        <dbReference type="ARBA" id="ARBA00004141"/>
    </source>
</evidence>
<sequence>MRAAVPLLQRGEKAPVSSLLKHTGVLSISVILSGCSLDGAAAFEIAGAYFPGWMFCATLGIFGGCFLRLLFIRLGLDERIPWKLFFYTASSLILTLLSWRHWFGPAA</sequence>
<evidence type="ECO:0000256" key="9">
    <source>
        <dbReference type="ARBA" id="ARBA00023139"/>
    </source>
</evidence>
<evidence type="ECO:0000256" key="8">
    <source>
        <dbReference type="ARBA" id="ARBA00023136"/>
    </source>
</evidence>
<comment type="subcellular location">
    <subcellularLocation>
        <location evidence="1">Membrane</location>
        <topology evidence="1">Multi-pass membrane protein</topology>
    </subcellularLocation>
</comment>
<keyword evidence="13" id="KW-1185">Reference proteome</keyword>
<keyword evidence="10" id="KW-0449">Lipoprotein</keyword>
<protein>
    <recommendedName>
        <fullName evidence="3">Uncharacterized protein YtcA</fullName>
    </recommendedName>
</protein>
<dbReference type="Proteomes" id="UP000001695">
    <property type="component" value="Chromosome"/>
</dbReference>
<evidence type="ECO:0000256" key="3">
    <source>
        <dbReference type="ARBA" id="ARBA00021237"/>
    </source>
</evidence>
<keyword evidence="5 11" id="KW-0812">Transmembrane</keyword>
<dbReference type="AlphaFoldDB" id="B2ICG3"/>
<evidence type="ECO:0000256" key="11">
    <source>
        <dbReference type="SAM" id="Phobius"/>
    </source>
</evidence>
<evidence type="ECO:0000256" key="6">
    <source>
        <dbReference type="ARBA" id="ARBA00022729"/>
    </source>
</evidence>
<gene>
    <name evidence="12" type="ordered locus">Bind_0196</name>
</gene>
<dbReference type="Pfam" id="PF17090">
    <property type="entry name" value="Ytca"/>
    <property type="match status" value="1"/>
</dbReference>
<keyword evidence="7 11" id="KW-1133">Transmembrane helix</keyword>
<evidence type="ECO:0000256" key="7">
    <source>
        <dbReference type="ARBA" id="ARBA00022989"/>
    </source>
</evidence>
<keyword evidence="8 11" id="KW-0472">Membrane</keyword>
<evidence type="ECO:0000313" key="12">
    <source>
        <dbReference type="EMBL" id="ACB93852.1"/>
    </source>
</evidence>
<evidence type="ECO:0000256" key="10">
    <source>
        <dbReference type="ARBA" id="ARBA00023288"/>
    </source>
</evidence>
<organism evidence="12 13">
    <name type="scientific">Beijerinckia indica subsp. indica (strain ATCC 9039 / DSM 1715 / NCIMB 8712)</name>
    <dbReference type="NCBI Taxonomy" id="395963"/>
    <lineage>
        <taxon>Bacteria</taxon>
        <taxon>Pseudomonadati</taxon>
        <taxon>Pseudomonadota</taxon>
        <taxon>Alphaproteobacteria</taxon>
        <taxon>Hyphomicrobiales</taxon>
        <taxon>Beijerinckiaceae</taxon>
        <taxon>Beijerinckia</taxon>
    </lineage>
</organism>
<dbReference type="STRING" id="395963.Bind_0196"/>
<evidence type="ECO:0000256" key="4">
    <source>
        <dbReference type="ARBA" id="ARBA00022475"/>
    </source>
</evidence>
<reference evidence="12 13" key="2">
    <citation type="journal article" date="2010" name="J. Bacteriol.">
        <title>Complete genome sequence of Beijerinckia indica subsp. indica.</title>
        <authorList>
            <person name="Tamas I."/>
            <person name="Dedysh S.N."/>
            <person name="Liesack W."/>
            <person name="Stott M.B."/>
            <person name="Alam M."/>
            <person name="Murrell J.C."/>
            <person name="Dunfield P.F."/>
        </authorList>
    </citation>
    <scope>NUCLEOTIDE SEQUENCE [LARGE SCALE GENOMIC DNA]</scope>
    <source>
        <strain evidence="13">ATCC 9039 / DSM 1715 / NCIMB 8712</strain>
    </source>
</reference>